<gene>
    <name evidence="2" type="ORF">G5C65_23010</name>
</gene>
<organism evidence="2 3">
    <name type="scientific">Streptomyces boncukensis</name>
    <dbReference type="NCBI Taxonomy" id="2711219"/>
    <lineage>
        <taxon>Bacteria</taxon>
        <taxon>Bacillati</taxon>
        <taxon>Actinomycetota</taxon>
        <taxon>Actinomycetes</taxon>
        <taxon>Kitasatosporales</taxon>
        <taxon>Streptomycetaceae</taxon>
        <taxon>Streptomyces</taxon>
    </lineage>
</organism>
<feature type="compositionally biased region" description="Low complexity" evidence="1">
    <location>
        <begin position="1"/>
        <end position="11"/>
    </location>
</feature>
<reference evidence="2 3" key="1">
    <citation type="submission" date="2020-02" db="EMBL/GenBank/DDBJ databases">
        <title>Whole-genome analyses of novel actinobacteria.</title>
        <authorList>
            <person name="Sahin N."/>
            <person name="Tatar D."/>
        </authorList>
    </citation>
    <scope>NUCLEOTIDE SEQUENCE [LARGE SCALE GENOMIC DNA]</scope>
    <source>
        <strain evidence="2 3">SB3404</strain>
    </source>
</reference>
<dbReference type="EMBL" id="JAAKZZ010000271">
    <property type="protein sequence ID" value="NGO71177.1"/>
    <property type="molecule type" value="Genomic_DNA"/>
</dbReference>
<dbReference type="Proteomes" id="UP000477722">
    <property type="component" value="Unassembled WGS sequence"/>
</dbReference>
<protein>
    <submittedName>
        <fullName evidence="2">Uncharacterized protein</fullName>
    </submittedName>
</protein>
<sequence length="151" mass="15450">MGLFGTACSAGSDGGDGDGDAKGSGTASGKNDEDQAVVYRKCLRDNGLKVPEPKGDGDQKGVAIGGDNKAAVEKAIKACRDKAPEGRGGGKASQADRDKMVKFAACMRKHGVDVPVPKADGGVAKARPIPKGEAEKKKHEKASKACEGELR</sequence>
<evidence type="ECO:0000313" key="2">
    <source>
        <dbReference type="EMBL" id="NGO71177.1"/>
    </source>
</evidence>
<feature type="compositionally biased region" description="Basic and acidic residues" evidence="1">
    <location>
        <begin position="130"/>
        <end position="151"/>
    </location>
</feature>
<evidence type="ECO:0000256" key="1">
    <source>
        <dbReference type="SAM" id="MobiDB-lite"/>
    </source>
</evidence>
<name>A0A6G4X2V2_9ACTN</name>
<comment type="caution">
    <text evidence="2">The sequence shown here is derived from an EMBL/GenBank/DDBJ whole genome shotgun (WGS) entry which is preliminary data.</text>
</comment>
<keyword evidence="3" id="KW-1185">Reference proteome</keyword>
<accession>A0A6G4X2V2</accession>
<feature type="region of interest" description="Disordered" evidence="1">
    <location>
        <begin position="114"/>
        <end position="151"/>
    </location>
</feature>
<feature type="region of interest" description="Disordered" evidence="1">
    <location>
        <begin position="1"/>
        <end position="34"/>
    </location>
</feature>
<dbReference type="AlphaFoldDB" id="A0A6G4X2V2"/>
<proteinExistence type="predicted"/>
<evidence type="ECO:0000313" key="3">
    <source>
        <dbReference type="Proteomes" id="UP000477722"/>
    </source>
</evidence>